<protein>
    <submittedName>
        <fullName evidence="1">Uncharacterized protein</fullName>
    </submittedName>
</protein>
<organism evidence="1">
    <name type="scientific">Pithovirus LCPAC201</name>
    <dbReference type="NCBI Taxonomy" id="2506591"/>
    <lineage>
        <taxon>Viruses</taxon>
        <taxon>Pithoviruses</taxon>
    </lineage>
</organism>
<dbReference type="EMBL" id="MK500498">
    <property type="protein sequence ID" value="QBK90765.1"/>
    <property type="molecule type" value="Genomic_DNA"/>
</dbReference>
<reference evidence="1" key="1">
    <citation type="journal article" date="2019" name="MBio">
        <title>Virus Genomes from Deep Sea Sediments Expand the Ocean Megavirome and Support Independent Origins of Viral Gigantism.</title>
        <authorList>
            <person name="Backstrom D."/>
            <person name="Yutin N."/>
            <person name="Jorgensen S.L."/>
            <person name="Dharamshi J."/>
            <person name="Homa F."/>
            <person name="Zaremba-Niedwiedzka K."/>
            <person name="Spang A."/>
            <person name="Wolf Y.I."/>
            <person name="Koonin E.V."/>
            <person name="Ettema T.J."/>
        </authorList>
    </citation>
    <scope>NUCLEOTIDE SEQUENCE</scope>
</reference>
<gene>
    <name evidence="1" type="ORF">LCPAC201_00660</name>
</gene>
<name>A0A481Z5E9_9VIRU</name>
<proteinExistence type="predicted"/>
<evidence type="ECO:0000313" key="1">
    <source>
        <dbReference type="EMBL" id="QBK90765.1"/>
    </source>
</evidence>
<accession>A0A481Z5E9</accession>
<sequence>MTSRPPIEVLSPTSPIGRTEYLKSTKDLRAHLKNTRRYHKDICEWKALLGQRGFQKFSVIIPADINPSTVTSTIQKIRDEKIAEIQRVNAGLARLRAANLGGSIEMSAGMVSRLTNDFNKHVNETVKIVSGMRKRTRKDSKQRAGFSIPQQYNQEIVTFFRTAASQGLMPTCNGQTMQELALNFFAGGIASQNMMRNMLMVYAYNAAKPQLVHYATENGGRIGANGAPIPDTSRPKSALKRNFLGVDLFMLNNLPEALKTAVNKFNVPKAGARSVGRNKATGLLQYRAKDVHKRFNVNNFKLGSLQSIGAAVKVANSNLSTMNEQEKEFYREFVLRPERIIKDINEDLKKAARKNKTSYVPQLIPYDQYRVAMAQRAGGQLSEAVERQLSVDKEDQNLTHFRNCLKAVV</sequence>